<evidence type="ECO:0000313" key="3">
    <source>
        <dbReference type="Proteomes" id="UP000531594"/>
    </source>
</evidence>
<reference evidence="2 3" key="1">
    <citation type="submission" date="2020-08" db="EMBL/GenBank/DDBJ databases">
        <title>Genomic Encyclopedia of Type Strains, Phase IV (KMG-IV): sequencing the most valuable type-strain genomes for metagenomic binning, comparative biology and taxonomic classification.</title>
        <authorList>
            <person name="Goeker M."/>
        </authorList>
    </citation>
    <scope>NUCLEOTIDE SEQUENCE [LARGE SCALE GENOMIC DNA]</scope>
    <source>
        <strain evidence="2 3">DSM 5391</strain>
    </source>
</reference>
<dbReference type="EMBL" id="JACHGK010000001">
    <property type="protein sequence ID" value="MBB6443489.1"/>
    <property type="molecule type" value="Genomic_DNA"/>
</dbReference>
<accession>A0A7X0LUQ3</accession>
<dbReference type="Proteomes" id="UP000531594">
    <property type="component" value="Unassembled WGS sequence"/>
</dbReference>
<comment type="caution">
    <text evidence="2">The sequence shown here is derived from an EMBL/GenBank/DDBJ whole genome shotgun (WGS) entry which is preliminary data.</text>
</comment>
<dbReference type="SMART" id="SM00914">
    <property type="entry name" value="IDEAL"/>
    <property type="match status" value="1"/>
</dbReference>
<name>A0A7X0LUQ3_9BACI</name>
<feature type="domain" description="IDEAL" evidence="1">
    <location>
        <begin position="31"/>
        <end position="67"/>
    </location>
</feature>
<dbReference type="Gene3D" id="4.10.810.10">
    <property type="entry name" value="Virus Scaffolding Protein, Chain A"/>
    <property type="match status" value="1"/>
</dbReference>
<evidence type="ECO:0000259" key="1">
    <source>
        <dbReference type="SMART" id="SM00914"/>
    </source>
</evidence>
<dbReference type="RefSeq" id="WP_184521429.1">
    <property type="nucleotide sequence ID" value="NZ_JACHGK010000001.1"/>
</dbReference>
<dbReference type="AlphaFoldDB" id="A0A7X0LUQ3"/>
<evidence type="ECO:0000313" key="2">
    <source>
        <dbReference type="EMBL" id="MBB6443489.1"/>
    </source>
</evidence>
<dbReference type="InterPro" id="IPR014957">
    <property type="entry name" value="IDEAL_dom"/>
</dbReference>
<dbReference type="Pfam" id="PF08858">
    <property type="entry name" value="IDEAL"/>
    <property type="match status" value="1"/>
</dbReference>
<dbReference type="InterPro" id="IPR027393">
    <property type="entry name" value="Virus_scaffolding_prot_C"/>
</dbReference>
<gene>
    <name evidence="2" type="ORF">HNR53_000077</name>
</gene>
<proteinExistence type="predicted"/>
<organism evidence="2 3">
    <name type="scientific">Bacillus benzoevorans</name>
    <dbReference type="NCBI Taxonomy" id="1456"/>
    <lineage>
        <taxon>Bacteria</taxon>
        <taxon>Bacillati</taxon>
        <taxon>Bacillota</taxon>
        <taxon>Bacilli</taxon>
        <taxon>Bacillales</taxon>
        <taxon>Bacillaceae</taxon>
        <taxon>Bacillus</taxon>
    </lineage>
</organism>
<keyword evidence="3" id="KW-1185">Reference proteome</keyword>
<sequence>MKENSYTELMKSGAMNRGKKNYVQDLYIEMLLSEILLKAEKEKLFVQINQALDERDEEAFMKLSSQYRELCKRFGT</sequence>
<protein>
    <submittedName>
        <fullName evidence="2">Uncharacterized protein YpiB (UPF0302 family)</fullName>
    </submittedName>
</protein>